<evidence type="ECO:0000256" key="1">
    <source>
        <dbReference type="ARBA" id="ARBA00023125"/>
    </source>
</evidence>
<dbReference type="PROSITE" id="PS50977">
    <property type="entry name" value="HTH_TETR_2"/>
    <property type="match status" value="1"/>
</dbReference>
<dbReference type="RefSeq" id="WP_343879776.1">
    <property type="nucleotide sequence ID" value="NZ_BAAAIJ010000047.1"/>
</dbReference>
<dbReference type="Gene3D" id="1.10.357.10">
    <property type="entry name" value="Tetracycline Repressor, domain 2"/>
    <property type="match status" value="1"/>
</dbReference>
<feature type="DNA-binding region" description="H-T-H motif" evidence="2">
    <location>
        <begin position="30"/>
        <end position="49"/>
    </location>
</feature>
<keyword evidence="1 2" id="KW-0238">DNA-binding</keyword>
<dbReference type="Proteomes" id="UP001597307">
    <property type="component" value="Unassembled WGS sequence"/>
</dbReference>
<dbReference type="InterPro" id="IPR001647">
    <property type="entry name" value="HTH_TetR"/>
</dbReference>
<dbReference type="InterPro" id="IPR009057">
    <property type="entry name" value="Homeodomain-like_sf"/>
</dbReference>
<proteinExistence type="predicted"/>
<reference evidence="5" key="1">
    <citation type="journal article" date="2019" name="Int. J. Syst. Evol. Microbiol.">
        <title>The Global Catalogue of Microorganisms (GCM) 10K type strain sequencing project: providing services to taxonomists for standard genome sequencing and annotation.</title>
        <authorList>
            <consortium name="The Broad Institute Genomics Platform"/>
            <consortium name="The Broad Institute Genome Sequencing Center for Infectious Disease"/>
            <person name="Wu L."/>
            <person name="Ma J."/>
        </authorList>
    </citation>
    <scope>NUCLEOTIDE SEQUENCE [LARGE SCALE GENOMIC DNA]</scope>
    <source>
        <strain evidence="5">JCM 11496</strain>
    </source>
</reference>
<comment type="caution">
    <text evidence="4">The sequence shown here is derived from an EMBL/GenBank/DDBJ whole genome shotgun (WGS) entry which is preliminary data.</text>
</comment>
<name>A0ABW4Q6I8_9MICC</name>
<evidence type="ECO:0000259" key="3">
    <source>
        <dbReference type="PROSITE" id="PS50977"/>
    </source>
</evidence>
<keyword evidence="5" id="KW-1185">Reference proteome</keyword>
<evidence type="ECO:0000313" key="5">
    <source>
        <dbReference type="Proteomes" id="UP001597307"/>
    </source>
</evidence>
<evidence type="ECO:0000256" key="2">
    <source>
        <dbReference type="PROSITE-ProRule" id="PRU00335"/>
    </source>
</evidence>
<feature type="domain" description="HTH tetR-type" evidence="3">
    <location>
        <begin position="7"/>
        <end position="67"/>
    </location>
</feature>
<sequence>MARPPNPERKKELLDQILDYLLDKTFAGLSFRTLADGLGISSYVLVYHFGNREELVNQIVTHIERRHDSVKLPRPEDLSREDFREWSLATWRWTQIERNRQLQRLEFEASLHDAVSDSPRESAVAKYDYWHGFIRDWLLFQGMPADRVDATARMQLSGIYGLQYDFVVNRDRQAAEGALLLMLDYFFDYLDQVTEPEQRRV</sequence>
<protein>
    <submittedName>
        <fullName evidence="4">TetR/AcrR family transcriptional regulator</fullName>
    </submittedName>
</protein>
<gene>
    <name evidence="4" type="ORF">ACFSFX_06835</name>
</gene>
<evidence type="ECO:0000313" key="4">
    <source>
        <dbReference type="EMBL" id="MFD1846313.1"/>
    </source>
</evidence>
<dbReference type="SUPFAM" id="SSF46689">
    <property type="entry name" value="Homeodomain-like"/>
    <property type="match status" value="1"/>
</dbReference>
<organism evidence="4 5">
    <name type="scientific">Arthrobacter flavus</name>
    <dbReference type="NCBI Taxonomy" id="95172"/>
    <lineage>
        <taxon>Bacteria</taxon>
        <taxon>Bacillati</taxon>
        <taxon>Actinomycetota</taxon>
        <taxon>Actinomycetes</taxon>
        <taxon>Micrococcales</taxon>
        <taxon>Micrococcaceae</taxon>
        <taxon>Arthrobacter</taxon>
    </lineage>
</organism>
<accession>A0ABW4Q6I8</accession>
<dbReference type="EMBL" id="JBHUGA010000011">
    <property type="protein sequence ID" value="MFD1846313.1"/>
    <property type="molecule type" value="Genomic_DNA"/>
</dbReference>